<evidence type="ECO:0000313" key="3">
    <source>
        <dbReference type="EMBL" id="MEN3930426.1"/>
    </source>
</evidence>
<name>A0ABV0BJU7_9HYPH</name>
<comment type="caution">
    <text evidence="3">The sequence shown here is derived from an EMBL/GenBank/DDBJ whole genome shotgun (WGS) entry which is preliminary data.</text>
</comment>
<dbReference type="PIRSF" id="PIRSF009471">
    <property type="entry name" value="UCP009471"/>
    <property type="match status" value="1"/>
</dbReference>
<dbReference type="InterPro" id="IPR037049">
    <property type="entry name" value="DUF1214_C_sf"/>
</dbReference>
<dbReference type="Gene3D" id="2.60.120.600">
    <property type="entry name" value="Domain of unknown function DUF1214, C-terminal domain"/>
    <property type="match status" value="1"/>
</dbReference>
<dbReference type="InterPro" id="IPR010621">
    <property type="entry name" value="DUF1214"/>
</dbReference>
<keyword evidence="4" id="KW-1185">Reference proteome</keyword>
<gene>
    <name evidence="3" type="ORF">WJT86_05025</name>
</gene>
<dbReference type="Pfam" id="PF06742">
    <property type="entry name" value="DUF1214"/>
    <property type="match status" value="1"/>
</dbReference>
<dbReference type="PANTHER" id="PTHR36509:SF2">
    <property type="entry name" value="BLL3101 PROTEIN"/>
    <property type="match status" value="1"/>
</dbReference>
<proteinExistence type="predicted"/>
<accession>A0ABV0BJU7</accession>
<organism evidence="3 4">
    <name type="scientific">Hohaiivirga grylli</name>
    <dbReference type="NCBI Taxonomy" id="3133970"/>
    <lineage>
        <taxon>Bacteria</taxon>
        <taxon>Pseudomonadati</taxon>
        <taxon>Pseudomonadota</taxon>
        <taxon>Alphaproteobacteria</taxon>
        <taxon>Hyphomicrobiales</taxon>
        <taxon>Methylobacteriaceae</taxon>
        <taxon>Hohaiivirga</taxon>
    </lineage>
</organism>
<evidence type="ECO:0000256" key="1">
    <source>
        <dbReference type="SAM" id="Phobius"/>
    </source>
</evidence>
<reference evidence="3 4" key="1">
    <citation type="submission" date="2024-04" db="EMBL/GenBank/DDBJ databases">
        <title>A novel species isolated from cricket.</title>
        <authorList>
            <person name="Wang H.-C."/>
        </authorList>
    </citation>
    <scope>NUCLEOTIDE SEQUENCE [LARGE SCALE GENOMIC DNA]</scope>
    <source>
        <strain evidence="3 4">WL0021</strain>
    </source>
</reference>
<feature type="transmembrane region" description="Helical" evidence="1">
    <location>
        <begin position="28"/>
        <end position="49"/>
    </location>
</feature>
<dbReference type="EMBL" id="JBBYXI010000002">
    <property type="protein sequence ID" value="MEN3930426.1"/>
    <property type="molecule type" value="Genomic_DNA"/>
</dbReference>
<evidence type="ECO:0000313" key="4">
    <source>
        <dbReference type="Proteomes" id="UP001418637"/>
    </source>
</evidence>
<dbReference type="SUPFAM" id="SSF160935">
    <property type="entry name" value="VPA0735-like"/>
    <property type="match status" value="1"/>
</dbReference>
<dbReference type="InterPro" id="IPR012038">
    <property type="entry name" value="UCP009471"/>
</dbReference>
<dbReference type="RefSeq" id="WP_346336437.1">
    <property type="nucleotide sequence ID" value="NZ_JBBYXI010000002.1"/>
</dbReference>
<evidence type="ECO:0000259" key="2">
    <source>
        <dbReference type="Pfam" id="PF06742"/>
    </source>
</evidence>
<feature type="domain" description="DUF1214" evidence="2">
    <location>
        <begin position="96"/>
        <end position="192"/>
    </location>
</feature>
<sequence length="217" mass="24245">MLIRQEVFQSSIPKRPFWLPAWPPSIEWLVLYALLLALIIGFGSALWMLRTPYPFGKEHNGPWVYWPEIGSSDIDPYAMAIVTQKARLPLGVNEGLELLATTDSTGRALYASCHYTLGNSISQARYWTITVYGTGTPAFHNVNAARANFTSSEIVRNEQGAFTINLSRDAASGNWIKLPKSGKFFIVLRLYDLPTTEDRVGLGQYRLPEITLQGCSS</sequence>
<dbReference type="Proteomes" id="UP001418637">
    <property type="component" value="Unassembled WGS sequence"/>
</dbReference>
<protein>
    <submittedName>
        <fullName evidence="3">DUF1214 domain-containing protein</fullName>
    </submittedName>
</protein>
<keyword evidence="1" id="KW-1133">Transmembrane helix</keyword>
<keyword evidence="1" id="KW-0472">Membrane</keyword>
<keyword evidence="1" id="KW-0812">Transmembrane</keyword>
<dbReference type="PANTHER" id="PTHR36509">
    <property type="entry name" value="BLL3101 PROTEIN"/>
    <property type="match status" value="1"/>
</dbReference>